<dbReference type="Pfam" id="PF02518">
    <property type="entry name" value="HATPase_c"/>
    <property type="match status" value="1"/>
</dbReference>
<evidence type="ECO:0000256" key="12">
    <source>
        <dbReference type="ARBA" id="ARBA00023012"/>
    </source>
</evidence>
<keyword evidence="9" id="KW-0418">Kinase</keyword>
<feature type="modified residue" description="4-aspartylphosphate" evidence="15">
    <location>
        <position position="707"/>
    </location>
</feature>
<feature type="domain" description="HPt" evidence="21">
    <location>
        <begin position="816"/>
        <end position="908"/>
    </location>
</feature>
<feature type="modified residue" description="Phosphohistidine" evidence="14">
    <location>
        <position position="855"/>
    </location>
</feature>
<dbReference type="SMART" id="SM00448">
    <property type="entry name" value="REC"/>
    <property type="match status" value="1"/>
</dbReference>
<dbReference type="InterPro" id="IPR005467">
    <property type="entry name" value="His_kinase_dom"/>
</dbReference>
<dbReference type="CDD" id="cd16922">
    <property type="entry name" value="HATPase_EvgS-ArcB-TorS-like"/>
    <property type="match status" value="1"/>
</dbReference>
<dbReference type="InterPro" id="IPR036641">
    <property type="entry name" value="HPT_dom_sf"/>
</dbReference>
<dbReference type="Gene3D" id="1.20.120.160">
    <property type="entry name" value="HPT domain"/>
    <property type="match status" value="1"/>
</dbReference>
<dbReference type="SUPFAM" id="SSF52172">
    <property type="entry name" value="CheY-like"/>
    <property type="match status" value="1"/>
</dbReference>
<feature type="domain" description="Histidine kinase" evidence="18">
    <location>
        <begin position="264"/>
        <end position="489"/>
    </location>
</feature>
<dbReference type="InterPro" id="IPR008207">
    <property type="entry name" value="Sig_transdc_His_kin_Hpt_dom"/>
</dbReference>
<dbReference type="PROSITE" id="PS50885">
    <property type="entry name" value="HAMP"/>
    <property type="match status" value="1"/>
</dbReference>
<evidence type="ECO:0000256" key="13">
    <source>
        <dbReference type="ARBA" id="ARBA00023136"/>
    </source>
</evidence>
<evidence type="ECO:0000313" key="22">
    <source>
        <dbReference type="EMBL" id="MCQ8897106.1"/>
    </source>
</evidence>
<dbReference type="SUPFAM" id="SSF55874">
    <property type="entry name" value="ATPase domain of HSP90 chaperone/DNA topoisomerase II/histidine kinase"/>
    <property type="match status" value="1"/>
</dbReference>
<evidence type="ECO:0000259" key="18">
    <source>
        <dbReference type="PROSITE" id="PS50109"/>
    </source>
</evidence>
<dbReference type="RefSeq" id="WP_256764909.1">
    <property type="nucleotide sequence ID" value="NZ_JANIGO010000004.1"/>
</dbReference>
<feature type="domain" description="HAMP" evidence="20">
    <location>
        <begin position="190"/>
        <end position="242"/>
    </location>
</feature>
<dbReference type="Pfam" id="PF00512">
    <property type="entry name" value="HisKA"/>
    <property type="match status" value="1"/>
</dbReference>
<dbReference type="InterPro" id="IPR003594">
    <property type="entry name" value="HATPase_dom"/>
</dbReference>
<evidence type="ECO:0000256" key="10">
    <source>
        <dbReference type="ARBA" id="ARBA00022840"/>
    </source>
</evidence>
<dbReference type="InterPro" id="IPR011006">
    <property type="entry name" value="CheY-like_superfamily"/>
</dbReference>
<dbReference type="CDD" id="cd17546">
    <property type="entry name" value="REC_hyHK_CKI1_RcsC-like"/>
    <property type="match status" value="1"/>
</dbReference>
<dbReference type="SUPFAM" id="SSF47384">
    <property type="entry name" value="Homodimeric domain of signal transducing histidine kinase"/>
    <property type="match status" value="1"/>
</dbReference>
<evidence type="ECO:0000259" key="19">
    <source>
        <dbReference type="PROSITE" id="PS50110"/>
    </source>
</evidence>
<dbReference type="SUPFAM" id="SSF47226">
    <property type="entry name" value="Histidine-containing phosphotransfer domain, HPT domain"/>
    <property type="match status" value="1"/>
</dbReference>
<dbReference type="Gene3D" id="3.30.565.10">
    <property type="entry name" value="Histidine kinase-like ATPase, C-terminal domain"/>
    <property type="match status" value="1"/>
</dbReference>
<dbReference type="InterPro" id="IPR003660">
    <property type="entry name" value="HAMP_dom"/>
</dbReference>
<dbReference type="PANTHER" id="PTHR45339">
    <property type="entry name" value="HYBRID SIGNAL TRANSDUCTION HISTIDINE KINASE J"/>
    <property type="match status" value="1"/>
</dbReference>
<evidence type="ECO:0000256" key="16">
    <source>
        <dbReference type="SAM" id="Coils"/>
    </source>
</evidence>
<protein>
    <recommendedName>
        <fullName evidence="3">histidine kinase</fullName>
        <ecNumber evidence="3">2.7.13.3</ecNumber>
    </recommendedName>
</protein>
<evidence type="ECO:0000256" key="5">
    <source>
        <dbReference type="ARBA" id="ARBA00022553"/>
    </source>
</evidence>
<dbReference type="InterPro" id="IPR004358">
    <property type="entry name" value="Sig_transdc_His_kin-like_C"/>
</dbReference>
<dbReference type="EC" id="2.7.13.3" evidence="3"/>
<dbReference type="SMART" id="SM00304">
    <property type="entry name" value="HAMP"/>
    <property type="match status" value="1"/>
</dbReference>
<evidence type="ECO:0000256" key="4">
    <source>
        <dbReference type="ARBA" id="ARBA00022475"/>
    </source>
</evidence>
<dbReference type="PROSITE" id="PS50109">
    <property type="entry name" value="HIS_KIN"/>
    <property type="match status" value="1"/>
</dbReference>
<keyword evidence="7 17" id="KW-0812">Transmembrane</keyword>
<evidence type="ECO:0000256" key="3">
    <source>
        <dbReference type="ARBA" id="ARBA00012438"/>
    </source>
</evidence>
<keyword evidence="8" id="KW-0547">Nucleotide-binding</keyword>
<dbReference type="SMART" id="SM00387">
    <property type="entry name" value="HATPase_c"/>
    <property type="match status" value="1"/>
</dbReference>
<feature type="domain" description="Response regulatory" evidence="19">
    <location>
        <begin position="656"/>
        <end position="774"/>
    </location>
</feature>
<dbReference type="EMBL" id="JANIGO010000004">
    <property type="protein sequence ID" value="MCQ8897106.1"/>
    <property type="molecule type" value="Genomic_DNA"/>
</dbReference>
<evidence type="ECO:0000256" key="14">
    <source>
        <dbReference type="PROSITE-ProRule" id="PRU00110"/>
    </source>
</evidence>
<keyword evidence="10 22" id="KW-0067">ATP-binding</keyword>
<keyword evidence="13 17" id="KW-0472">Membrane</keyword>
<dbReference type="InterPro" id="IPR036890">
    <property type="entry name" value="HATPase_C_sf"/>
</dbReference>
<keyword evidence="5 15" id="KW-0597">Phosphoprotein</keyword>
<name>A0ABT1WHV7_9BURK</name>
<evidence type="ECO:0000256" key="11">
    <source>
        <dbReference type="ARBA" id="ARBA00022989"/>
    </source>
</evidence>
<organism evidence="22 23">
    <name type="scientific">Limnobacter humi</name>
    <dbReference type="NCBI Taxonomy" id="1778671"/>
    <lineage>
        <taxon>Bacteria</taxon>
        <taxon>Pseudomonadati</taxon>
        <taxon>Pseudomonadota</taxon>
        <taxon>Betaproteobacteria</taxon>
        <taxon>Burkholderiales</taxon>
        <taxon>Burkholderiaceae</taxon>
        <taxon>Limnobacter</taxon>
    </lineage>
</organism>
<dbReference type="Gene3D" id="6.10.340.10">
    <property type="match status" value="1"/>
</dbReference>
<evidence type="ECO:0000256" key="8">
    <source>
        <dbReference type="ARBA" id="ARBA00022741"/>
    </source>
</evidence>
<dbReference type="PRINTS" id="PR00344">
    <property type="entry name" value="BCTRLSENSOR"/>
</dbReference>
<dbReference type="InterPro" id="IPR001789">
    <property type="entry name" value="Sig_transdc_resp-reg_receiver"/>
</dbReference>
<dbReference type="PROSITE" id="PS50110">
    <property type="entry name" value="RESPONSE_REGULATORY"/>
    <property type="match status" value="1"/>
</dbReference>
<dbReference type="CDD" id="cd06225">
    <property type="entry name" value="HAMP"/>
    <property type="match status" value="1"/>
</dbReference>
<accession>A0ABT1WHV7</accession>
<evidence type="ECO:0000256" key="9">
    <source>
        <dbReference type="ARBA" id="ARBA00022777"/>
    </source>
</evidence>
<feature type="transmembrane region" description="Helical" evidence="17">
    <location>
        <begin position="171"/>
        <end position="192"/>
    </location>
</feature>
<evidence type="ECO:0000256" key="7">
    <source>
        <dbReference type="ARBA" id="ARBA00022692"/>
    </source>
</evidence>
<keyword evidence="16" id="KW-0175">Coiled coil</keyword>
<evidence type="ECO:0000256" key="15">
    <source>
        <dbReference type="PROSITE-ProRule" id="PRU00169"/>
    </source>
</evidence>
<keyword evidence="6" id="KW-0808">Transferase</keyword>
<dbReference type="SMART" id="SM00388">
    <property type="entry name" value="HisKA"/>
    <property type="match status" value="1"/>
</dbReference>
<keyword evidence="11 17" id="KW-1133">Transmembrane helix</keyword>
<comment type="subcellular location">
    <subcellularLocation>
        <location evidence="2">Cell membrane</location>
        <topology evidence="2">Multi-pass membrane protein</topology>
    </subcellularLocation>
</comment>
<reference evidence="22 23" key="1">
    <citation type="submission" date="2022-07" db="EMBL/GenBank/DDBJ databases">
        <authorList>
            <person name="Xamxidin M."/>
            <person name="Wu M."/>
        </authorList>
    </citation>
    <scope>NUCLEOTIDE SEQUENCE [LARGE SCALE GENOMIC DNA]</scope>
    <source>
        <strain evidence="22 23">NBRC 111650</strain>
    </source>
</reference>
<evidence type="ECO:0000259" key="20">
    <source>
        <dbReference type="PROSITE" id="PS50885"/>
    </source>
</evidence>
<keyword evidence="23" id="KW-1185">Reference proteome</keyword>
<dbReference type="Gene3D" id="1.10.287.130">
    <property type="match status" value="1"/>
</dbReference>
<evidence type="ECO:0000256" key="17">
    <source>
        <dbReference type="SAM" id="Phobius"/>
    </source>
</evidence>
<keyword evidence="12" id="KW-0902">Two-component regulatory system</keyword>
<comment type="catalytic activity">
    <reaction evidence="1">
        <text>ATP + protein L-histidine = ADP + protein N-phospho-L-histidine.</text>
        <dbReference type="EC" id="2.7.13.3"/>
    </reaction>
</comment>
<evidence type="ECO:0000256" key="1">
    <source>
        <dbReference type="ARBA" id="ARBA00000085"/>
    </source>
</evidence>
<evidence type="ECO:0000256" key="6">
    <source>
        <dbReference type="ARBA" id="ARBA00022679"/>
    </source>
</evidence>
<evidence type="ECO:0000256" key="2">
    <source>
        <dbReference type="ARBA" id="ARBA00004651"/>
    </source>
</evidence>
<evidence type="ECO:0000259" key="21">
    <source>
        <dbReference type="PROSITE" id="PS50894"/>
    </source>
</evidence>
<dbReference type="PROSITE" id="PS50894">
    <property type="entry name" value="HPT"/>
    <property type="match status" value="1"/>
</dbReference>
<dbReference type="InterPro" id="IPR036097">
    <property type="entry name" value="HisK_dim/P_sf"/>
</dbReference>
<dbReference type="Pfam" id="PF00072">
    <property type="entry name" value="Response_reg"/>
    <property type="match status" value="1"/>
</dbReference>
<feature type="coiled-coil region" evidence="16">
    <location>
        <begin position="234"/>
        <end position="264"/>
    </location>
</feature>
<sequence length="999" mass="110436">MKIRPMLISLLLIAFAAVGYRLTMLYADRQVQLMLNQQREAVEVISRDASGLLVLMQDFAIHPSSRRALRQWDATHRSMREALVLYASTGDVYRKQVDDMLESADALQAMQAQVKQTLDDGGASLQGDLRDTLLDQLLNETRRISEAAFELSTDLTHRRQLQNESQRNQALVGQGLLLLVISLLAGTLWMRVLRPIALLSRSAQALIRNQTGVLSGYRSQDELGELAEVFDRMIVTLQAREDSAREAKDQAEQANRAKSDFLANMSHEIRTPLNAIIGMVYMLGFTKLDHDQHSQLDTIHTASQSLLGLINDILDLSKIEAGELNLEIQPFSLQHLLDDLEVMLAPGARRKGLNLTVVPVGAAVPRLLEGDANRIRQILINLANNAIKFTEHGGVTVCANLLSQTSHESSPVWVRFEVQDTGIGISAVDAEKLFTPFTQVDSSSSRRHGGTGLGLSIVKMLTDKMGGRSGLNSVPGEGSVFWVEIPLTDAQRLSDLSDERTPVRHFNIRILEPDLADQDRLETIAAGFGWAVKVSTTPEAFVAGLATDLDAGERVDCLMVAEQCGPVELGQLVGDVGRLFQGHIMPYWVVLGDLQTVELQDGLQALPHVVLNKPVFASALFNALNRLVTRNQQDLDYLLNFSVLDVSNNLWLSSLHFLVVDDSPMNLEVCRRILENQGAQVTTCESGHAALAHLQVNAQAFDLVLIDMQMPGLDGRETTQRIRGELNLHDLPVVALTAGVMTEERERAMQAGVSGFLGKPIDPQQLVRCVRNAVQRYRSEPLPVLPRQPVQDVASLQWPTLSGIDAQSAQIQLQGDERLFRQLLMRFYDEYRDAKAAVSQQLDEASRPALLAYLHKLRGQAGSLGAHALRDATQALEESLQRGEGSVKRCLEKFFNRLDVLLTAIQSVASFEAVTVKHSTHGVDLVVLAHQTDELSVLIQKHSMSAHKLSEDIADSLRGSALESVYSPVHAALDDLKFKEAQNWLDEFEHALNQHPEDA</sequence>
<dbReference type="CDD" id="cd00082">
    <property type="entry name" value="HisKA"/>
    <property type="match status" value="1"/>
</dbReference>
<proteinExistence type="predicted"/>
<dbReference type="Gene3D" id="3.40.50.2300">
    <property type="match status" value="1"/>
</dbReference>
<dbReference type="Proteomes" id="UP001204142">
    <property type="component" value="Unassembled WGS sequence"/>
</dbReference>
<gene>
    <name evidence="22" type="ORF">NQT62_11740</name>
</gene>
<dbReference type="PANTHER" id="PTHR45339:SF1">
    <property type="entry name" value="HYBRID SIGNAL TRANSDUCTION HISTIDINE KINASE J"/>
    <property type="match status" value="1"/>
</dbReference>
<dbReference type="InterPro" id="IPR003661">
    <property type="entry name" value="HisK_dim/P_dom"/>
</dbReference>
<keyword evidence="4" id="KW-1003">Cell membrane</keyword>
<dbReference type="Pfam" id="PF01627">
    <property type="entry name" value="Hpt"/>
    <property type="match status" value="1"/>
</dbReference>
<dbReference type="GO" id="GO:0005524">
    <property type="term" value="F:ATP binding"/>
    <property type="evidence" value="ECO:0007669"/>
    <property type="project" value="UniProtKB-KW"/>
</dbReference>
<comment type="caution">
    <text evidence="22">The sequence shown here is derived from an EMBL/GenBank/DDBJ whole genome shotgun (WGS) entry which is preliminary data.</text>
</comment>
<evidence type="ECO:0000313" key="23">
    <source>
        <dbReference type="Proteomes" id="UP001204142"/>
    </source>
</evidence>